<organism evidence="2 3">
    <name type="scientific">Raphanus sativus</name>
    <name type="common">Radish</name>
    <name type="synonym">Raphanus raphanistrum var. sativus</name>
    <dbReference type="NCBI Taxonomy" id="3726"/>
    <lineage>
        <taxon>Eukaryota</taxon>
        <taxon>Viridiplantae</taxon>
        <taxon>Streptophyta</taxon>
        <taxon>Embryophyta</taxon>
        <taxon>Tracheophyta</taxon>
        <taxon>Spermatophyta</taxon>
        <taxon>Magnoliopsida</taxon>
        <taxon>eudicotyledons</taxon>
        <taxon>Gunneridae</taxon>
        <taxon>Pentapetalae</taxon>
        <taxon>rosids</taxon>
        <taxon>malvids</taxon>
        <taxon>Brassicales</taxon>
        <taxon>Brassicaceae</taxon>
        <taxon>Brassiceae</taxon>
        <taxon>Raphanus</taxon>
    </lineage>
</organism>
<dbReference type="AlphaFoldDB" id="A0A6J0MM54"/>
<dbReference type="RefSeq" id="XP_018472571.1">
    <property type="nucleotide sequence ID" value="XM_018617069.2"/>
</dbReference>
<evidence type="ECO:0000313" key="2">
    <source>
        <dbReference type="Proteomes" id="UP000504610"/>
    </source>
</evidence>
<reference evidence="2" key="1">
    <citation type="journal article" date="2019" name="Database">
        <title>The radish genome database (RadishGD): an integrated information resource for radish genomics.</title>
        <authorList>
            <person name="Yu H.J."/>
            <person name="Baek S."/>
            <person name="Lee Y.J."/>
            <person name="Cho A."/>
            <person name="Mun J.H."/>
        </authorList>
    </citation>
    <scope>NUCLEOTIDE SEQUENCE [LARGE SCALE GENOMIC DNA]</scope>
    <source>
        <strain evidence="2">cv. WK10039</strain>
    </source>
</reference>
<keyword evidence="2" id="KW-1185">Reference proteome</keyword>
<evidence type="ECO:0000256" key="1">
    <source>
        <dbReference type="SAM" id="MobiDB-lite"/>
    </source>
</evidence>
<accession>A0A6J0MM54</accession>
<dbReference type="Proteomes" id="UP000504610">
    <property type="component" value="Chromosome 3"/>
</dbReference>
<evidence type="ECO:0000313" key="3">
    <source>
        <dbReference type="RefSeq" id="XP_018472571.1"/>
    </source>
</evidence>
<feature type="region of interest" description="Disordered" evidence="1">
    <location>
        <begin position="22"/>
        <end position="42"/>
    </location>
</feature>
<protein>
    <submittedName>
        <fullName evidence="3">Uncharacterized protein LOC108843910</fullName>
    </submittedName>
</protein>
<reference evidence="3" key="2">
    <citation type="submission" date="2025-08" db="UniProtKB">
        <authorList>
            <consortium name="RefSeq"/>
        </authorList>
    </citation>
    <scope>IDENTIFICATION</scope>
    <source>
        <tissue evidence="3">Leaf</tissue>
    </source>
</reference>
<dbReference type="PANTHER" id="PTHR37237:SF1">
    <property type="entry name" value="OS02G0567000 PROTEIN"/>
    <property type="match status" value="1"/>
</dbReference>
<dbReference type="KEGG" id="rsz:108843910"/>
<dbReference type="OrthoDB" id="1629067at2759"/>
<name>A0A6J0MM54_RAPSA</name>
<sequence length="133" mass="13956">MKGVGGPLLSIGDLLADLVEETVDSSPPPNPESSSKLETDAISGPLDLTGLFQDNYDKLNSAFAGSDHSWTSLTLELCASLETANKLVQDTTTNARFLSEKVGELEKIVKQGDSAVAAARTVHATVNQKGLPS</sequence>
<gene>
    <name evidence="3" type="primary">LOC108843910</name>
</gene>
<proteinExistence type="predicted"/>
<dbReference type="GeneID" id="108843910"/>
<dbReference type="PANTHER" id="PTHR37237">
    <property type="entry name" value="OS02G0567000 PROTEIN"/>
    <property type="match status" value="1"/>
</dbReference>